<evidence type="ECO:0000313" key="2">
    <source>
        <dbReference type="Proteomes" id="UP001163321"/>
    </source>
</evidence>
<gene>
    <name evidence="1" type="ORF">PsorP6_010491</name>
</gene>
<keyword evidence="2" id="KW-1185">Reference proteome</keyword>
<comment type="caution">
    <text evidence="1">The sequence shown here is derived from an EMBL/GenBank/DDBJ whole genome shotgun (WGS) entry which is preliminary data.</text>
</comment>
<evidence type="ECO:0000313" key="1">
    <source>
        <dbReference type="EMBL" id="KAI9910162.1"/>
    </source>
</evidence>
<name>A0ACC0VUJ5_9STRA</name>
<sequence length="186" mass="20832">MQLQPVAVMAMATLLYTKEAVATSYTFRALKPDQDADSIDDEDRGLRGWIFTFTRSKGTPLLASTSDFKAHADDHVAQASEKAAEVETSDASPFLSALSKQLREKPLEDILKDDRVVSKIVALKMMYPNDDLKGTSKYLREIFNDEELEKIIQGGKDSQDQHIKPLVDDLKLMLRERQREAAGSTP</sequence>
<dbReference type="EMBL" id="CM047585">
    <property type="protein sequence ID" value="KAI9910162.1"/>
    <property type="molecule type" value="Genomic_DNA"/>
</dbReference>
<reference evidence="1 2" key="1">
    <citation type="journal article" date="2022" name="bioRxiv">
        <title>The genome of the oomycete Peronosclerospora sorghi, a cosmopolitan pathogen of maize and sorghum, is inflated with dispersed pseudogenes.</title>
        <authorList>
            <person name="Fletcher K."/>
            <person name="Martin F."/>
            <person name="Isakeit T."/>
            <person name="Cavanaugh K."/>
            <person name="Magill C."/>
            <person name="Michelmore R."/>
        </authorList>
    </citation>
    <scope>NUCLEOTIDE SEQUENCE [LARGE SCALE GENOMIC DNA]</scope>
    <source>
        <strain evidence="1">P6</strain>
    </source>
</reference>
<dbReference type="Proteomes" id="UP001163321">
    <property type="component" value="Chromosome 6"/>
</dbReference>
<organism evidence="1 2">
    <name type="scientific">Peronosclerospora sorghi</name>
    <dbReference type="NCBI Taxonomy" id="230839"/>
    <lineage>
        <taxon>Eukaryota</taxon>
        <taxon>Sar</taxon>
        <taxon>Stramenopiles</taxon>
        <taxon>Oomycota</taxon>
        <taxon>Peronosporomycetes</taxon>
        <taxon>Peronosporales</taxon>
        <taxon>Peronosporaceae</taxon>
        <taxon>Peronosclerospora</taxon>
    </lineage>
</organism>
<protein>
    <submittedName>
        <fullName evidence="1">Uncharacterized protein</fullName>
    </submittedName>
</protein>
<proteinExistence type="predicted"/>
<accession>A0ACC0VUJ5</accession>